<proteinExistence type="predicted"/>
<evidence type="ECO:0000313" key="1">
    <source>
        <dbReference type="EMBL" id="CAB4162310.1"/>
    </source>
</evidence>
<accession>A0A6J5NRB0</accession>
<reference evidence="1" key="1">
    <citation type="submission" date="2020-04" db="EMBL/GenBank/DDBJ databases">
        <authorList>
            <person name="Chiriac C."/>
            <person name="Salcher M."/>
            <person name="Ghai R."/>
            <person name="Kavagutti S V."/>
        </authorList>
    </citation>
    <scope>NUCLEOTIDE SEQUENCE</scope>
</reference>
<dbReference type="EMBL" id="LR796733">
    <property type="protein sequence ID" value="CAB4162310.1"/>
    <property type="molecule type" value="Genomic_DNA"/>
</dbReference>
<gene>
    <name evidence="1" type="ORF">UFOVP778_42</name>
</gene>
<organism evidence="1">
    <name type="scientific">uncultured Caudovirales phage</name>
    <dbReference type="NCBI Taxonomy" id="2100421"/>
    <lineage>
        <taxon>Viruses</taxon>
        <taxon>Duplodnaviria</taxon>
        <taxon>Heunggongvirae</taxon>
        <taxon>Uroviricota</taxon>
        <taxon>Caudoviricetes</taxon>
        <taxon>Peduoviridae</taxon>
        <taxon>Maltschvirus</taxon>
        <taxon>Maltschvirus maltsch</taxon>
    </lineage>
</organism>
<sequence>MRDVNSALLQAYYQVIDGLDIPVFEGEEPDDVKHKIYAVLSDAISIEQSTDNSSDVKTTLQVSVHSWEYKYNNSKNLNLAVDSILQAIKPTSTSVLDLGLAGLQMMNLSVITDRTERFGEIGGKIFISRILIFKQDIFVIS</sequence>
<protein>
    <submittedName>
        <fullName evidence="1">Uncharacterized protein</fullName>
    </submittedName>
</protein>
<name>A0A6J5NRB0_9CAUD</name>